<dbReference type="AlphaFoldDB" id="A0A6A5STX3"/>
<dbReference type="GO" id="GO:0016462">
    <property type="term" value="F:pyrophosphatase activity"/>
    <property type="evidence" value="ECO:0007669"/>
    <property type="project" value="UniProtKB-ARBA"/>
</dbReference>
<proteinExistence type="predicted"/>
<dbReference type="InterPro" id="IPR023577">
    <property type="entry name" value="CYTH_domain"/>
</dbReference>
<feature type="compositionally biased region" description="Low complexity" evidence="1">
    <location>
        <begin position="58"/>
        <end position="78"/>
    </location>
</feature>
<evidence type="ECO:0000256" key="1">
    <source>
        <dbReference type="SAM" id="MobiDB-lite"/>
    </source>
</evidence>
<protein>
    <recommendedName>
        <fullName evidence="2">CYTH domain-containing protein</fullName>
    </recommendedName>
</protein>
<sequence>MAMRFRQLPRNSRNNSDTLHLGVHAASRLFSFRVSCGYPFTHKPHLAPRLTTNRAGDSRPLSSSTTSSQPHSASTSPSKMTVLELALQRLKSHIFQRLSPGARSSARTLEVERKFTPTKESINRLRKNNGAPAFQSHKYLGRKVIKEFYLDSDCGSLMDNGIYVRVRNGVFEAKVRKGGDCINSVFLETQGRQSVKKLVANVVPHGEIRLEDLQPSRWMRTLREEWEVDGFNVVVDSTLFGAWLWSRPTYPQKPHVVGEVELCRDVKGGEGEDEGGEMDQKIEAFMKKHEWAFPISDGNVEGKLTAYGKWEVKLFERMCAEDEEEDTRVLDESEKKYSWSEIARRHYGDRGIW</sequence>
<evidence type="ECO:0000313" key="3">
    <source>
        <dbReference type="EMBL" id="KAF1942006.1"/>
    </source>
</evidence>
<feature type="region of interest" description="Disordered" evidence="1">
    <location>
        <begin position="43"/>
        <end position="78"/>
    </location>
</feature>
<name>A0A6A5STX3_9PLEO</name>
<feature type="domain" description="CYTH" evidence="2">
    <location>
        <begin position="109"/>
        <end position="269"/>
    </location>
</feature>
<organism evidence="3 4">
    <name type="scientific">Clathrospora elynae</name>
    <dbReference type="NCBI Taxonomy" id="706981"/>
    <lineage>
        <taxon>Eukaryota</taxon>
        <taxon>Fungi</taxon>
        <taxon>Dikarya</taxon>
        <taxon>Ascomycota</taxon>
        <taxon>Pezizomycotina</taxon>
        <taxon>Dothideomycetes</taxon>
        <taxon>Pleosporomycetidae</taxon>
        <taxon>Pleosporales</taxon>
        <taxon>Diademaceae</taxon>
        <taxon>Clathrospora</taxon>
    </lineage>
</organism>
<dbReference type="EMBL" id="ML976040">
    <property type="protein sequence ID" value="KAF1942006.1"/>
    <property type="molecule type" value="Genomic_DNA"/>
</dbReference>
<evidence type="ECO:0000313" key="4">
    <source>
        <dbReference type="Proteomes" id="UP000800038"/>
    </source>
</evidence>
<keyword evidence="4" id="KW-1185">Reference proteome</keyword>
<dbReference type="Gene3D" id="2.40.320.10">
    <property type="entry name" value="Hypothetical Protein Pfu-838710-001"/>
    <property type="match status" value="1"/>
</dbReference>
<evidence type="ECO:0000259" key="2">
    <source>
        <dbReference type="Pfam" id="PF01928"/>
    </source>
</evidence>
<dbReference type="Proteomes" id="UP000800038">
    <property type="component" value="Unassembled WGS sequence"/>
</dbReference>
<dbReference type="InterPro" id="IPR033469">
    <property type="entry name" value="CYTH-like_dom_sf"/>
</dbReference>
<reference evidence="3" key="1">
    <citation type="journal article" date="2020" name="Stud. Mycol.">
        <title>101 Dothideomycetes genomes: a test case for predicting lifestyles and emergence of pathogens.</title>
        <authorList>
            <person name="Haridas S."/>
            <person name="Albert R."/>
            <person name="Binder M."/>
            <person name="Bloem J."/>
            <person name="Labutti K."/>
            <person name="Salamov A."/>
            <person name="Andreopoulos B."/>
            <person name="Baker S."/>
            <person name="Barry K."/>
            <person name="Bills G."/>
            <person name="Bluhm B."/>
            <person name="Cannon C."/>
            <person name="Castanera R."/>
            <person name="Culley D."/>
            <person name="Daum C."/>
            <person name="Ezra D."/>
            <person name="Gonzalez J."/>
            <person name="Henrissat B."/>
            <person name="Kuo A."/>
            <person name="Liang C."/>
            <person name="Lipzen A."/>
            <person name="Lutzoni F."/>
            <person name="Magnuson J."/>
            <person name="Mondo S."/>
            <person name="Nolan M."/>
            <person name="Ohm R."/>
            <person name="Pangilinan J."/>
            <person name="Park H.-J."/>
            <person name="Ramirez L."/>
            <person name="Alfaro M."/>
            <person name="Sun H."/>
            <person name="Tritt A."/>
            <person name="Yoshinaga Y."/>
            <person name="Zwiers L.-H."/>
            <person name="Turgeon B."/>
            <person name="Goodwin S."/>
            <person name="Spatafora J."/>
            <person name="Crous P."/>
            <person name="Grigoriev I."/>
        </authorList>
    </citation>
    <scope>NUCLEOTIDE SEQUENCE</scope>
    <source>
        <strain evidence="3">CBS 161.51</strain>
    </source>
</reference>
<dbReference type="OrthoDB" id="442176at2759"/>
<accession>A0A6A5STX3</accession>
<gene>
    <name evidence="3" type="ORF">EJ02DRAFT_454671</name>
</gene>
<dbReference type="Pfam" id="PF01928">
    <property type="entry name" value="CYTH"/>
    <property type="match status" value="1"/>
</dbReference>
<dbReference type="SUPFAM" id="SSF55154">
    <property type="entry name" value="CYTH-like phosphatases"/>
    <property type="match status" value="1"/>
</dbReference>